<dbReference type="Proteomes" id="UP000276103">
    <property type="component" value="Unassembled WGS sequence"/>
</dbReference>
<sequence>MKQELRGETDYNVRHDLEGEVWSACGDSVNMRVNTSMRAKGDGMATVDSLNLDRRGWTYRVKYRSC</sequence>
<evidence type="ECO:0000313" key="1">
    <source>
        <dbReference type="EMBL" id="RUS96758.1"/>
    </source>
</evidence>
<dbReference type="Pfam" id="PF14273">
    <property type="entry name" value="DUF4360"/>
    <property type="match status" value="1"/>
</dbReference>
<evidence type="ECO:0000313" key="2">
    <source>
        <dbReference type="Proteomes" id="UP000276103"/>
    </source>
</evidence>
<reference evidence="1 2" key="1">
    <citation type="journal article" date="2019" name="Genome Biol. Evol.">
        <title>Day and night: Metabolic profiles and evolutionary relationships of six axenic non-marine cyanobacteria.</title>
        <authorList>
            <person name="Will S.E."/>
            <person name="Henke P."/>
            <person name="Boedeker C."/>
            <person name="Huang S."/>
            <person name="Brinkmann H."/>
            <person name="Rohde M."/>
            <person name="Jarek M."/>
            <person name="Friedl T."/>
            <person name="Seufert S."/>
            <person name="Schumacher M."/>
            <person name="Overmann J."/>
            <person name="Neumann-Schaal M."/>
            <person name="Petersen J."/>
        </authorList>
    </citation>
    <scope>NUCLEOTIDE SEQUENCE [LARGE SCALE GENOMIC DNA]</scope>
    <source>
        <strain evidence="1 2">SAG 1403-4b</strain>
    </source>
</reference>
<name>A0A433USE2_ANAVA</name>
<dbReference type="AlphaFoldDB" id="A0A433USE2"/>
<protein>
    <submittedName>
        <fullName evidence="1">Uncharacterized protein</fullName>
    </submittedName>
</protein>
<accession>A0A433USE2</accession>
<organism evidence="1 2">
    <name type="scientific">Trichormus variabilis SAG 1403-4b</name>
    <dbReference type="NCBI Taxonomy" id="447716"/>
    <lineage>
        <taxon>Bacteria</taxon>
        <taxon>Bacillati</taxon>
        <taxon>Cyanobacteriota</taxon>
        <taxon>Cyanophyceae</taxon>
        <taxon>Nostocales</taxon>
        <taxon>Nostocaceae</taxon>
        <taxon>Trichormus</taxon>
    </lineage>
</organism>
<dbReference type="EMBL" id="RSCM01000006">
    <property type="protein sequence ID" value="RUS96758.1"/>
    <property type="molecule type" value="Genomic_DNA"/>
</dbReference>
<proteinExistence type="predicted"/>
<gene>
    <name evidence="1" type="ORF">DSM107003_21640</name>
</gene>
<comment type="caution">
    <text evidence="1">The sequence shown here is derived from an EMBL/GenBank/DDBJ whole genome shotgun (WGS) entry which is preliminary data.</text>
</comment>
<keyword evidence="2" id="KW-1185">Reference proteome</keyword>
<dbReference type="InterPro" id="IPR025649">
    <property type="entry name" value="DUF4360"/>
</dbReference>